<dbReference type="PATRIC" id="fig|13690.10.peg.1004"/>
<dbReference type="InterPro" id="IPR011662">
    <property type="entry name" value="Secretin/TonB_short_N"/>
</dbReference>
<dbReference type="InterPro" id="IPR037066">
    <property type="entry name" value="Plug_dom_sf"/>
</dbReference>
<dbReference type="STRING" id="13690.AX777_22210"/>
<dbReference type="Pfam" id="PF07715">
    <property type="entry name" value="Plug"/>
    <property type="match status" value="1"/>
</dbReference>
<evidence type="ECO:0000256" key="10">
    <source>
        <dbReference type="ARBA" id="ARBA00023170"/>
    </source>
</evidence>
<dbReference type="SUPFAM" id="SSF56935">
    <property type="entry name" value="Porins"/>
    <property type="match status" value="1"/>
</dbReference>
<keyword evidence="6 12" id="KW-0812">Transmembrane</keyword>
<dbReference type="AlphaFoldDB" id="A0A084ESI4"/>
<keyword evidence="11 12" id="KW-0998">Cell outer membrane</keyword>
<dbReference type="InterPro" id="IPR000531">
    <property type="entry name" value="Beta-barrel_TonB"/>
</dbReference>
<dbReference type="RefSeq" id="WP_155276379.1">
    <property type="nucleotide sequence ID" value="NZ_JGVR01000003.1"/>
</dbReference>
<evidence type="ECO:0000313" key="15">
    <source>
        <dbReference type="EMBL" id="KEZ20926.1"/>
    </source>
</evidence>
<comment type="subcellular location">
    <subcellularLocation>
        <location evidence="1 12">Cell outer membrane</location>
        <topology evidence="1 12">Multi-pass membrane protein</topology>
    </subcellularLocation>
</comment>
<keyword evidence="3 12" id="KW-0813">Transport</keyword>
<feature type="domain" description="Secretin/TonB short N-terminal" evidence="14">
    <location>
        <begin position="65"/>
        <end position="116"/>
    </location>
</feature>
<protein>
    <submittedName>
        <fullName evidence="15">TonB-dependent siderophore receptor</fullName>
    </submittedName>
</protein>
<evidence type="ECO:0000256" key="7">
    <source>
        <dbReference type="ARBA" id="ARBA00023004"/>
    </source>
</evidence>
<name>A0A084ESI4_SPHYA</name>
<dbReference type="EMBL" id="JGVR01000003">
    <property type="protein sequence ID" value="KEZ20926.1"/>
    <property type="molecule type" value="Genomic_DNA"/>
</dbReference>
<organism evidence="15 16">
    <name type="scientific">Sphingobium yanoikuyae</name>
    <name type="common">Sphingomonas yanoikuyae</name>
    <dbReference type="NCBI Taxonomy" id="13690"/>
    <lineage>
        <taxon>Bacteria</taxon>
        <taxon>Pseudomonadati</taxon>
        <taxon>Pseudomonadota</taxon>
        <taxon>Alphaproteobacteria</taxon>
        <taxon>Sphingomonadales</taxon>
        <taxon>Sphingomonadaceae</taxon>
        <taxon>Sphingobium</taxon>
    </lineage>
</organism>
<dbReference type="Pfam" id="PF00593">
    <property type="entry name" value="TonB_dep_Rec_b-barrel"/>
    <property type="match status" value="1"/>
</dbReference>
<sequence>MKIVEAGKAAVAGFRTVIPATLLATTALGAGIVMPTSAYAQGRSYNVPAGPLAVALNRLGEAADIEIIYDAELTNGIASPGLQGSYGPAEALSRLLVGTGLTFRQSGARSYTLERAPRSADGAVQLGPVRVEGATATMTANGTDGADLALTMTEGTKSLAGQYAQVGGKSAQRLRDIPRSVTVLTAQEIEDKDITTVTAALDQVTGVYVASYNARTPVFYSRGFLMQNLTIDGGSPMRMHDGLQSIINGVGLPNLLAYDHVEVMRGADGLYSGNGDASGTVNLVRKRPTSKRQIKFAAYTGSWDNYRAELDVGGPLNASGTLRARVVAGWQDADSYFTGAYTKDKFGYGIIEWDPGAHTTLSAGLSYDDLNTQKYERTLAWRSGSLGTPENLPILSKRDSWMPEWSYDKAQTLQYFAKASHDFSPDWNLTVNLTRSEVDSDELYGYYGIGINSDAAVPSGFFMRWMSHGYSNQTMADANLKGKFTLFGRQHDVAVGANWSRSAANSTNPIGSIAGVTVEDYLTYYRYAKPTKAEIATWSGYGTWGSVYSEDGWVTSRYGFWGTLGMHIADPVKVIIGGRYSRNENFRGQTIGKFVPYAAVTYDVSPDWTTYASYSEIFEPMQNIVPIGQWHEDATQISFSDKPTTGRNFEGGVKGDLNGGALQAAFSVFYIEKNNVYVNDETQGQVVIPGYGTTYMQRVAKLQTSKGFDAELKGALTQSWQVSAGYTFNVTKNKEDDEGGPILLWAPKHSARVWSTYQLPDALEGLRLGAGVRVFGNSDLRKGYAVIGASADYEINRHLTLGVYLDNLANKTYRVSTSSAATYGNPRNFMVTLRGTY</sequence>
<keyword evidence="7" id="KW-0408">Iron</keyword>
<keyword evidence="5" id="KW-0410">Iron transport</keyword>
<dbReference type="CDD" id="cd01347">
    <property type="entry name" value="ligand_gated_channel"/>
    <property type="match status" value="1"/>
</dbReference>
<evidence type="ECO:0000256" key="6">
    <source>
        <dbReference type="ARBA" id="ARBA00022692"/>
    </source>
</evidence>
<dbReference type="SMART" id="SM00965">
    <property type="entry name" value="STN"/>
    <property type="match status" value="1"/>
</dbReference>
<dbReference type="InterPro" id="IPR010105">
    <property type="entry name" value="TonB_sidphr_rcpt"/>
</dbReference>
<dbReference type="InterPro" id="IPR012910">
    <property type="entry name" value="Plug_dom"/>
</dbReference>
<dbReference type="PROSITE" id="PS52016">
    <property type="entry name" value="TONB_DEPENDENT_REC_3"/>
    <property type="match status" value="1"/>
</dbReference>
<dbReference type="PANTHER" id="PTHR32552">
    <property type="entry name" value="FERRICHROME IRON RECEPTOR-RELATED"/>
    <property type="match status" value="1"/>
</dbReference>
<gene>
    <name evidence="15" type="ORF">CP98_00967</name>
</gene>
<reference evidence="15 16" key="1">
    <citation type="submission" date="2014-03" db="EMBL/GenBank/DDBJ databases">
        <title>Genome sequence of Sphingobium yanoikuyae B1.</title>
        <authorList>
            <person name="Gan H.M."/>
            <person name="Gan H.Y."/>
            <person name="Savka M.A."/>
        </authorList>
    </citation>
    <scope>NUCLEOTIDE SEQUENCE [LARGE SCALE GENOMIC DNA]</scope>
    <source>
        <strain evidence="15 16">B1</strain>
    </source>
</reference>
<dbReference type="InterPro" id="IPR036942">
    <property type="entry name" value="Beta-barrel_TonB_sf"/>
</dbReference>
<evidence type="ECO:0000256" key="13">
    <source>
        <dbReference type="RuleBase" id="RU003357"/>
    </source>
</evidence>
<dbReference type="Pfam" id="PF07660">
    <property type="entry name" value="STN"/>
    <property type="match status" value="1"/>
</dbReference>
<evidence type="ECO:0000313" key="16">
    <source>
        <dbReference type="Proteomes" id="UP000028534"/>
    </source>
</evidence>
<dbReference type="Gene3D" id="2.170.130.10">
    <property type="entry name" value="TonB-dependent receptor, plug domain"/>
    <property type="match status" value="1"/>
</dbReference>
<comment type="similarity">
    <text evidence="2 12 13">Belongs to the TonB-dependent receptor family.</text>
</comment>
<dbReference type="Gene3D" id="3.55.50.30">
    <property type="match status" value="1"/>
</dbReference>
<evidence type="ECO:0000256" key="12">
    <source>
        <dbReference type="PROSITE-ProRule" id="PRU01360"/>
    </source>
</evidence>
<evidence type="ECO:0000256" key="5">
    <source>
        <dbReference type="ARBA" id="ARBA00022496"/>
    </source>
</evidence>
<evidence type="ECO:0000256" key="9">
    <source>
        <dbReference type="ARBA" id="ARBA00023136"/>
    </source>
</evidence>
<dbReference type="Proteomes" id="UP000028534">
    <property type="component" value="Unassembled WGS sequence"/>
</dbReference>
<dbReference type="GO" id="GO:0015891">
    <property type="term" value="P:siderophore transport"/>
    <property type="evidence" value="ECO:0007669"/>
    <property type="project" value="InterPro"/>
</dbReference>
<accession>A0A084ESI4</accession>
<evidence type="ECO:0000256" key="2">
    <source>
        <dbReference type="ARBA" id="ARBA00009810"/>
    </source>
</evidence>
<evidence type="ECO:0000256" key="1">
    <source>
        <dbReference type="ARBA" id="ARBA00004571"/>
    </source>
</evidence>
<proteinExistence type="inferred from homology"/>
<comment type="caution">
    <text evidence="15">The sequence shown here is derived from an EMBL/GenBank/DDBJ whole genome shotgun (WGS) entry which is preliminary data.</text>
</comment>
<dbReference type="eggNOG" id="COG4773">
    <property type="taxonomic scope" value="Bacteria"/>
</dbReference>
<evidence type="ECO:0000256" key="3">
    <source>
        <dbReference type="ARBA" id="ARBA00022448"/>
    </source>
</evidence>
<evidence type="ECO:0000256" key="4">
    <source>
        <dbReference type="ARBA" id="ARBA00022452"/>
    </source>
</evidence>
<dbReference type="PANTHER" id="PTHR32552:SF74">
    <property type="entry name" value="HYDROXAMATE SIDEROPHORE RECEPTOR FHUE"/>
    <property type="match status" value="1"/>
</dbReference>
<keyword evidence="8 13" id="KW-0798">TonB box</keyword>
<keyword evidence="9 12" id="KW-0472">Membrane</keyword>
<keyword evidence="5" id="KW-0406">Ion transport</keyword>
<dbReference type="GO" id="GO:0009279">
    <property type="term" value="C:cell outer membrane"/>
    <property type="evidence" value="ECO:0007669"/>
    <property type="project" value="UniProtKB-SubCell"/>
</dbReference>
<dbReference type="NCBIfam" id="TIGR01783">
    <property type="entry name" value="TonB-siderophor"/>
    <property type="match status" value="1"/>
</dbReference>
<dbReference type="Gene3D" id="2.40.170.20">
    <property type="entry name" value="TonB-dependent receptor, beta-barrel domain"/>
    <property type="match status" value="1"/>
</dbReference>
<dbReference type="GO" id="GO:0015344">
    <property type="term" value="F:siderophore uptake transmembrane transporter activity"/>
    <property type="evidence" value="ECO:0007669"/>
    <property type="project" value="TreeGrafter"/>
</dbReference>
<evidence type="ECO:0000256" key="11">
    <source>
        <dbReference type="ARBA" id="ARBA00023237"/>
    </source>
</evidence>
<evidence type="ECO:0000256" key="8">
    <source>
        <dbReference type="ARBA" id="ARBA00023077"/>
    </source>
</evidence>
<evidence type="ECO:0000259" key="14">
    <source>
        <dbReference type="SMART" id="SM00965"/>
    </source>
</evidence>
<dbReference type="InterPro" id="IPR039426">
    <property type="entry name" value="TonB-dep_rcpt-like"/>
</dbReference>
<dbReference type="GO" id="GO:0038023">
    <property type="term" value="F:signaling receptor activity"/>
    <property type="evidence" value="ECO:0007669"/>
    <property type="project" value="InterPro"/>
</dbReference>
<keyword evidence="10 15" id="KW-0675">Receptor</keyword>
<keyword evidence="4 12" id="KW-1134">Transmembrane beta strand</keyword>